<reference evidence="1 2" key="1">
    <citation type="journal article" date="2018" name="Front. Plant Sci.">
        <title>Red Clover (Trifolium pratense) and Zigzag Clover (T. medium) - A Picture of Genomic Similarities and Differences.</title>
        <authorList>
            <person name="Dluhosova J."/>
            <person name="Istvanek J."/>
            <person name="Nedelnik J."/>
            <person name="Repkova J."/>
        </authorList>
    </citation>
    <scope>NUCLEOTIDE SEQUENCE [LARGE SCALE GENOMIC DNA]</scope>
    <source>
        <strain evidence="2">cv. 10/8</strain>
        <tissue evidence="1">Leaf</tissue>
    </source>
</reference>
<evidence type="ECO:0000313" key="1">
    <source>
        <dbReference type="EMBL" id="MCI01121.1"/>
    </source>
</evidence>
<name>A0A392NMN4_9FABA</name>
<protein>
    <submittedName>
        <fullName evidence="1">Uncharacterized protein</fullName>
    </submittedName>
</protein>
<proteinExistence type="predicted"/>
<feature type="non-terminal residue" evidence="1">
    <location>
        <position position="1"/>
    </location>
</feature>
<evidence type="ECO:0000313" key="2">
    <source>
        <dbReference type="Proteomes" id="UP000265520"/>
    </source>
</evidence>
<accession>A0A392NMN4</accession>
<dbReference type="EMBL" id="LXQA010045293">
    <property type="protein sequence ID" value="MCI01121.1"/>
    <property type="molecule type" value="Genomic_DNA"/>
</dbReference>
<organism evidence="1 2">
    <name type="scientific">Trifolium medium</name>
    <dbReference type="NCBI Taxonomy" id="97028"/>
    <lineage>
        <taxon>Eukaryota</taxon>
        <taxon>Viridiplantae</taxon>
        <taxon>Streptophyta</taxon>
        <taxon>Embryophyta</taxon>
        <taxon>Tracheophyta</taxon>
        <taxon>Spermatophyta</taxon>
        <taxon>Magnoliopsida</taxon>
        <taxon>eudicotyledons</taxon>
        <taxon>Gunneridae</taxon>
        <taxon>Pentapetalae</taxon>
        <taxon>rosids</taxon>
        <taxon>fabids</taxon>
        <taxon>Fabales</taxon>
        <taxon>Fabaceae</taxon>
        <taxon>Papilionoideae</taxon>
        <taxon>50 kb inversion clade</taxon>
        <taxon>NPAAA clade</taxon>
        <taxon>Hologalegina</taxon>
        <taxon>IRL clade</taxon>
        <taxon>Trifolieae</taxon>
        <taxon>Trifolium</taxon>
    </lineage>
</organism>
<keyword evidence="2" id="KW-1185">Reference proteome</keyword>
<comment type="caution">
    <text evidence="1">The sequence shown here is derived from an EMBL/GenBank/DDBJ whole genome shotgun (WGS) entry which is preliminary data.</text>
</comment>
<dbReference type="AlphaFoldDB" id="A0A392NMN4"/>
<gene>
    <name evidence="1" type="ORF">A2U01_0022145</name>
</gene>
<sequence>ASLYLVDLYRVGVDYLEAVCKLRLICLDRELVSSGISMGWIDVFSGGLVAKECLSENKIRSGPLRWCLFWFFHWCSAYIRRVCVVAPLLRVSVRLVQRPDY</sequence>
<dbReference type="Proteomes" id="UP000265520">
    <property type="component" value="Unassembled WGS sequence"/>
</dbReference>